<dbReference type="Proteomes" id="UP000282597">
    <property type="component" value="Chromosome"/>
</dbReference>
<dbReference type="SUPFAM" id="SSF52317">
    <property type="entry name" value="Class I glutamine amidotransferase-like"/>
    <property type="match status" value="1"/>
</dbReference>
<dbReference type="InterPro" id="IPR040449">
    <property type="entry name" value="Peptidase_S66_N"/>
</dbReference>
<dbReference type="AlphaFoldDB" id="A0A2Z6EVR0"/>
<keyword evidence="4" id="KW-0378">Hydrolase</keyword>
<dbReference type="GO" id="GO:0006508">
    <property type="term" value="P:proteolysis"/>
    <property type="evidence" value="ECO:0007669"/>
    <property type="project" value="UniProtKB-KW"/>
</dbReference>
<dbReference type="InterPro" id="IPR027461">
    <property type="entry name" value="Carboxypeptidase_A_C_sf"/>
</dbReference>
<evidence type="ECO:0000256" key="4">
    <source>
        <dbReference type="ARBA" id="ARBA00022801"/>
    </source>
</evidence>
<evidence type="ECO:0000256" key="1">
    <source>
        <dbReference type="ARBA" id="ARBA00010233"/>
    </source>
</evidence>
<reference evidence="8 9" key="1">
    <citation type="journal article" date="2018" name="Microbes Environ.">
        <title>Comparative Genomic Insights into Endofungal Lifestyles of Two Bacterial Endosymbionts, Mycoavidus cysteinexigens and Burkholderia rhizoxinica.</title>
        <authorList>
            <person name="Sharmin D."/>
            <person name="Guo Y."/>
            <person name="Nishizawa T."/>
            <person name="Ohshima S."/>
            <person name="Sato Y."/>
            <person name="Takashima Y."/>
            <person name="Narisawa K."/>
            <person name="Ohta H."/>
        </authorList>
    </citation>
    <scope>NUCLEOTIDE SEQUENCE [LARGE SCALE GENOMIC DNA]</scope>
    <source>
        <strain evidence="8 9">B1-EB</strain>
    </source>
</reference>
<dbReference type="Pfam" id="PF02016">
    <property type="entry name" value="Peptidase_S66"/>
    <property type="match status" value="1"/>
</dbReference>
<dbReference type="SUPFAM" id="SSF141986">
    <property type="entry name" value="LD-carboxypeptidase A C-terminal domain-like"/>
    <property type="match status" value="1"/>
</dbReference>
<organism evidence="8 9">
    <name type="scientific">Mycoavidus cysteinexigens</name>
    <dbReference type="NCBI Taxonomy" id="1553431"/>
    <lineage>
        <taxon>Bacteria</taxon>
        <taxon>Pseudomonadati</taxon>
        <taxon>Pseudomonadota</taxon>
        <taxon>Betaproteobacteria</taxon>
        <taxon>Burkholderiales</taxon>
        <taxon>Burkholderiaceae</taxon>
        <taxon>Mycoavidus</taxon>
    </lineage>
</organism>
<keyword evidence="9" id="KW-1185">Reference proteome</keyword>
<evidence type="ECO:0000256" key="3">
    <source>
        <dbReference type="ARBA" id="ARBA00022670"/>
    </source>
</evidence>
<dbReference type="InterPro" id="IPR003507">
    <property type="entry name" value="S66_fam"/>
</dbReference>
<name>A0A2Z6EVR0_9BURK</name>
<accession>A0A2Z6EVR0</accession>
<evidence type="ECO:0000313" key="9">
    <source>
        <dbReference type="Proteomes" id="UP000282597"/>
    </source>
</evidence>
<evidence type="ECO:0000313" key="8">
    <source>
        <dbReference type="EMBL" id="BBE09537.1"/>
    </source>
</evidence>
<keyword evidence="5" id="KW-0720">Serine protease</keyword>
<dbReference type="PANTHER" id="PTHR30237">
    <property type="entry name" value="MURAMOYLTETRAPEPTIDE CARBOXYPEPTIDASE"/>
    <property type="match status" value="1"/>
</dbReference>
<evidence type="ECO:0000256" key="5">
    <source>
        <dbReference type="ARBA" id="ARBA00022825"/>
    </source>
</evidence>
<gene>
    <name evidence="8" type="ORF">MCB1EB_1376</name>
</gene>
<dbReference type="Gene3D" id="3.50.30.60">
    <property type="entry name" value="LD-carboxypeptidase A C-terminal domain-like"/>
    <property type="match status" value="1"/>
</dbReference>
<keyword evidence="3" id="KW-0645">Protease</keyword>
<keyword evidence="2 8" id="KW-0121">Carboxypeptidase</keyword>
<dbReference type="InterPro" id="IPR029062">
    <property type="entry name" value="Class_I_gatase-like"/>
</dbReference>
<dbReference type="PIRSF" id="PIRSF028757">
    <property type="entry name" value="LD-carboxypeptidase"/>
    <property type="match status" value="1"/>
</dbReference>
<dbReference type="Gene3D" id="3.40.50.10740">
    <property type="entry name" value="Class I glutamine amidotransferase-like"/>
    <property type="match status" value="1"/>
</dbReference>
<dbReference type="KEGG" id="mcys:MCB1EB_1376"/>
<feature type="domain" description="LD-carboxypeptidase C-terminal" evidence="7">
    <location>
        <begin position="174"/>
        <end position="290"/>
    </location>
</feature>
<protein>
    <submittedName>
        <fullName evidence="8">L,D-carboxypeptidase A</fullName>
    </submittedName>
</protein>
<dbReference type="EMBL" id="AP018150">
    <property type="protein sequence ID" value="BBE09537.1"/>
    <property type="molecule type" value="Genomic_DNA"/>
</dbReference>
<dbReference type="RefSeq" id="WP_045361786.1">
    <property type="nucleotide sequence ID" value="NZ_AP018150.1"/>
</dbReference>
<feature type="domain" description="LD-carboxypeptidase N-terminal" evidence="6">
    <location>
        <begin position="7"/>
        <end position="130"/>
    </location>
</feature>
<dbReference type="GO" id="GO:0008236">
    <property type="term" value="F:serine-type peptidase activity"/>
    <property type="evidence" value="ECO:0007669"/>
    <property type="project" value="UniProtKB-KW"/>
</dbReference>
<comment type="similarity">
    <text evidence="1">Belongs to the peptidase S66 family.</text>
</comment>
<dbReference type="InterPro" id="IPR027478">
    <property type="entry name" value="LdcA_N"/>
</dbReference>
<evidence type="ECO:0000259" key="6">
    <source>
        <dbReference type="Pfam" id="PF02016"/>
    </source>
</evidence>
<dbReference type="CDD" id="cd07025">
    <property type="entry name" value="Peptidase_S66"/>
    <property type="match status" value="1"/>
</dbReference>
<proteinExistence type="inferred from homology"/>
<dbReference type="NCBIfam" id="NF008424">
    <property type="entry name" value="PRK11253.1"/>
    <property type="match status" value="1"/>
</dbReference>
<sequence>MNKNFKVSLVAPSNYPLETSTVRRGLERLRAYGCVVEHAEAAQRRFQRFAGTDEERAADLNRLIDPTQVRPDIVLAVRGGYGATRILPKLDYAGLRRRFVGTSTAFVGHSDFTAIQMALLARSGLITFGGPTLCSHFGAETMSEFTLHHFWQTLESAQIQVTSNVRQAQSVAVSGTLWGGNLAVLVSLIGTPYLPQIEGGILFIEDVNEHPFRLERMVYQLHFAGVLARQRALVLGDFSGIRLAPHDNGYDFMAMVEQMQAVIGIPIVTGLPFGHCADVVTLPVGAPAQLVAQAQGFTLTVSDYPHL</sequence>
<evidence type="ECO:0000259" key="7">
    <source>
        <dbReference type="Pfam" id="PF17676"/>
    </source>
</evidence>
<evidence type="ECO:0000256" key="2">
    <source>
        <dbReference type="ARBA" id="ARBA00022645"/>
    </source>
</evidence>
<dbReference type="GO" id="GO:0004180">
    <property type="term" value="F:carboxypeptidase activity"/>
    <property type="evidence" value="ECO:0007669"/>
    <property type="project" value="UniProtKB-KW"/>
</dbReference>
<dbReference type="Pfam" id="PF17676">
    <property type="entry name" value="Peptidase_S66C"/>
    <property type="match status" value="1"/>
</dbReference>
<dbReference type="InterPro" id="IPR040921">
    <property type="entry name" value="Peptidase_S66C"/>
</dbReference>
<dbReference type="PANTHER" id="PTHR30237:SF2">
    <property type="entry name" value="MUREIN TETRAPEPTIDE CARBOXYPEPTIDASE"/>
    <property type="match status" value="1"/>
</dbReference>